<evidence type="ECO:0000313" key="3">
    <source>
        <dbReference type="Proteomes" id="UP001238603"/>
    </source>
</evidence>
<sequence>MMYALHPSWASERARGSGRLGTHAERGNALVYALMALVVGALVAATTLQTELMNQKLSAGAAEGGVLAALADAGNSMVLEQLIEIQKGNPITKAGVTVTPASVGPDLVWSVSIADLKAMNYLTSNWTITKSTLNNASYSVSFKRSPTGCVPVNCGVDGVVVLNGAVKDSAVSGQFDGVVVGAILSKLGVKGGVSLPVSPGTITGYGGSWAVPNPVGGSPAGVPGAYFGTTSGTTSQFVRIQDSRNPDLQGALSVAGNISTPSNLAGNTINATTTVTAGGAVVGETFKNSSNCFQVDASGRVGTNCYAPTDMPSGWAGGVSTGDVYSHSNIGAGAGGTVSAAMKSDGTIKGAAGDFMVASNGVIGLNAKGTSGAACSSTTGNVGALTVDTSGTLLSCVSGVWRPVGGRQQKQTFYIASDGAVVPSPGCPATATPQIIVVPATFYINPTAAISFTGPGSGPWTINIRDGSNIPVPGATAQVETYCAYL</sequence>
<dbReference type="EMBL" id="JASVDS010000008">
    <property type="protein sequence ID" value="MDL5034361.1"/>
    <property type="molecule type" value="Genomic_DNA"/>
</dbReference>
<keyword evidence="1" id="KW-0472">Membrane</keyword>
<gene>
    <name evidence="2" type="ORF">QRD43_20835</name>
</gene>
<accession>A0ABT7LSB5</accession>
<feature type="transmembrane region" description="Helical" evidence="1">
    <location>
        <begin position="29"/>
        <end position="48"/>
    </location>
</feature>
<organism evidence="2 3">
    <name type="scientific">Roseateles subflavus</name>
    <dbReference type="NCBI Taxonomy" id="3053353"/>
    <lineage>
        <taxon>Bacteria</taxon>
        <taxon>Pseudomonadati</taxon>
        <taxon>Pseudomonadota</taxon>
        <taxon>Betaproteobacteria</taxon>
        <taxon>Burkholderiales</taxon>
        <taxon>Sphaerotilaceae</taxon>
        <taxon>Roseateles</taxon>
    </lineage>
</organism>
<keyword evidence="1" id="KW-0812">Transmembrane</keyword>
<keyword evidence="1" id="KW-1133">Transmembrane helix</keyword>
<name>A0ABT7LSB5_9BURK</name>
<dbReference type="RefSeq" id="WP_285984436.1">
    <property type="nucleotide sequence ID" value="NZ_JASVDS010000008.1"/>
</dbReference>
<protein>
    <submittedName>
        <fullName evidence="2">Pilus assembly PilX N-terminal domain-containing protein</fullName>
    </submittedName>
</protein>
<evidence type="ECO:0000256" key="1">
    <source>
        <dbReference type="SAM" id="Phobius"/>
    </source>
</evidence>
<proteinExistence type="predicted"/>
<comment type="caution">
    <text evidence="2">The sequence shown here is derived from an EMBL/GenBank/DDBJ whole genome shotgun (WGS) entry which is preliminary data.</text>
</comment>
<reference evidence="2 3" key="1">
    <citation type="submission" date="2023-06" db="EMBL/GenBank/DDBJ databases">
        <title>Pelomonas sp. APW6 16S ribosomal RNA gene genome sequencing and assembly.</title>
        <authorList>
            <person name="Woo H."/>
        </authorList>
    </citation>
    <scope>NUCLEOTIDE SEQUENCE [LARGE SCALE GENOMIC DNA]</scope>
    <source>
        <strain evidence="2 3">APW6</strain>
    </source>
</reference>
<dbReference type="Proteomes" id="UP001238603">
    <property type="component" value="Unassembled WGS sequence"/>
</dbReference>
<evidence type="ECO:0000313" key="2">
    <source>
        <dbReference type="EMBL" id="MDL5034361.1"/>
    </source>
</evidence>
<keyword evidence="3" id="KW-1185">Reference proteome</keyword>